<dbReference type="GO" id="GO:0051539">
    <property type="term" value="F:4 iron, 4 sulfur cluster binding"/>
    <property type="evidence" value="ECO:0007669"/>
    <property type="project" value="UniProtKB-KW"/>
</dbReference>
<keyword evidence="5" id="KW-0949">S-adenosyl-L-methionine</keyword>
<comment type="caution">
    <text evidence="12">The sequence shown here is derived from an EMBL/GenBank/DDBJ whole genome shotgun (WGS) entry which is preliminary data.</text>
</comment>
<dbReference type="CDD" id="cd01335">
    <property type="entry name" value="Radical_SAM"/>
    <property type="match status" value="1"/>
</dbReference>
<dbReference type="STRING" id="266762.HQ36_06330"/>
<evidence type="ECO:0000256" key="1">
    <source>
        <dbReference type="ARBA" id="ARBA00001966"/>
    </source>
</evidence>
<dbReference type="SUPFAM" id="SSF102114">
    <property type="entry name" value="Radical SAM enzymes"/>
    <property type="match status" value="1"/>
</dbReference>
<evidence type="ECO:0000256" key="6">
    <source>
        <dbReference type="ARBA" id="ARBA00022694"/>
    </source>
</evidence>
<accession>A0A0A2G4W7</accession>
<dbReference type="OrthoDB" id="9805215at2"/>
<dbReference type="InterPro" id="IPR005839">
    <property type="entry name" value="Methylthiotransferase"/>
</dbReference>
<dbReference type="InterPro" id="IPR058240">
    <property type="entry name" value="rSAM_sf"/>
</dbReference>
<evidence type="ECO:0000256" key="8">
    <source>
        <dbReference type="ARBA" id="ARBA00023004"/>
    </source>
</evidence>
<dbReference type="eggNOG" id="COG0621">
    <property type="taxonomic scope" value="Bacteria"/>
</dbReference>
<dbReference type="InterPro" id="IPR006638">
    <property type="entry name" value="Elp3/MiaA/NifB-like_rSAM"/>
</dbReference>
<evidence type="ECO:0000256" key="7">
    <source>
        <dbReference type="ARBA" id="ARBA00022723"/>
    </source>
</evidence>
<dbReference type="AlphaFoldDB" id="A0A0A2G4W7"/>
<dbReference type="NCBIfam" id="TIGR01579">
    <property type="entry name" value="MiaB-like-C"/>
    <property type="match status" value="1"/>
</dbReference>
<dbReference type="RefSeq" id="WP_036884512.1">
    <property type="nucleotide sequence ID" value="NZ_JQZW01000012.1"/>
</dbReference>
<dbReference type="Pfam" id="PF00919">
    <property type="entry name" value="UPF0004"/>
    <property type="match status" value="1"/>
</dbReference>
<dbReference type="InterPro" id="IPR038135">
    <property type="entry name" value="Methylthiotransferase_N_sf"/>
</dbReference>
<dbReference type="InterPro" id="IPR006467">
    <property type="entry name" value="MiaB-like_bact"/>
</dbReference>
<sequence>MDLRAILKGKTALFFTLGCKLNFAETSTIAQELQSIGVEKAPDGDPADICIINTCSVTSVADRKGRTLIHRVIREHPNAVVVVVGCYAQLKGDEIVKIPGVDLVLGAGRKSEVVGKIAEYFAQEGDLSRQHLFSATREHLHRFEEGCSSDDRTRHFLKVQDGCNYACSYCTIPKARGVSRNGSIASLVASAQRVAQEGGREIVLTGVNIGDFGRSTGERFIDLVKALDQVEGIERYRISSLEPDLLSDELVDFVASSRSFMPHWHLPLQSGSDTILRLMRRRYPTALFSNRLQRIKETMPDAFIGVDVIVGMRGETDALFQETFDFLSQQPFTQLHVFSYSERSGTDALKINHIVAPQDKKIRNQRLQDLSQEHLSNFYKDFHGSVRPVLWERSEVDGMMLGFTDNYIRVAHPYQEALAGSITSTCIGVQENNDKGYCLSEIV</sequence>
<evidence type="ECO:0000256" key="2">
    <source>
        <dbReference type="ARBA" id="ARBA00022485"/>
    </source>
</evidence>
<evidence type="ECO:0000313" key="12">
    <source>
        <dbReference type="EMBL" id="KGN97507.1"/>
    </source>
</evidence>
<dbReference type="FunFam" id="3.40.50.12160:FF:000004">
    <property type="entry name" value="Threonylcarbamoyladenosine tRNA methylthiotransferase MtaB"/>
    <property type="match status" value="1"/>
</dbReference>
<dbReference type="SFLD" id="SFLDS00029">
    <property type="entry name" value="Radical_SAM"/>
    <property type="match status" value="1"/>
</dbReference>
<dbReference type="SFLD" id="SFLDG01061">
    <property type="entry name" value="methylthiotransferase"/>
    <property type="match status" value="1"/>
</dbReference>
<reference evidence="12 13" key="1">
    <citation type="submission" date="2014-08" db="EMBL/GenBank/DDBJ databases">
        <title>Porphyromonas gingivicanis strain:COT-022_OH1391 Genome sequencing.</title>
        <authorList>
            <person name="Wallis C."/>
            <person name="Deusch O."/>
            <person name="O'Flynn C."/>
            <person name="Davis I."/>
            <person name="Jospin G."/>
            <person name="Darling A.E."/>
            <person name="Coil D.A."/>
            <person name="Alexiev A."/>
            <person name="Horsfall A."/>
            <person name="Kirkwood N."/>
            <person name="Harris S."/>
            <person name="Eisen J.A."/>
        </authorList>
    </citation>
    <scope>NUCLEOTIDE SEQUENCE [LARGE SCALE GENOMIC DNA]</scope>
    <source>
        <strain evidence="13">COT-022 OH1391</strain>
    </source>
</reference>
<evidence type="ECO:0000256" key="5">
    <source>
        <dbReference type="ARBA" id="ARBA00022691"/>
    </source>
</evidence>
<dbReference type="InterPro" id="IPR020612">
    <property type="entry name" value="Methylthiotransferase_CS"/>
</dbReference>
<evidence type="ECO:0000256" key="9">
    <source>
        <dbReference type="ARBA" id="ARBA00023014"/>
    </source>
</evidence>
<dbReference type="Pfam" id="PF04055">
    <property type="entry name" value="Radical_SAM"/>
    <property type="match status" value="1"/>
</dbReference>
<evidence type="ECO:0000256" key="4">
    <source>
        <dbReference type="ARBA" id="ARBA00022679"/>
    </source>
</evidence>
<keyword evidence="6" id="KW-0819">tRNA processing</keyword>
<feature type="domain" description="Radical SAM core" evidence="11">
    <location>
        <begin position="149"/>
        <end position="377"/>
    </location>
</feature>
<dbReference type="Gene3D" id="3.80.30.20">
    <property type="entry name" value="tm_1862 like domain"/>
    <property type="match status" value="1"/>
</dbReference>
<evidence type="ECO:0000259" key="11">
    <source>
        <dbReference type="PROSITE" id="PS51918"/>
    </source>
</evidence>
<gene>
    <name evidence="12" type="ORF">HQ36_06330</name>
</gene>
<feature type="domain" description="MTTase N-terminal" evidence="10">
    <location>
        <begin position="10"/>
        <end position="122"/>
    </location>
</feature>
<keyword evidence="9" id="KW-0411">Iron-sulfur</keyword>
<organism evidence="12 13">
    <name type="scientific">Porphyromonas gingivicanis</name>
    <dbReference type="NCBI Taxonomy" id="266762"/>
    <lineage>
        <taxon>Bacteria</taxon>
        <taxon>Pseudomonadati</taxon>
        <taxon>Bacteroidota</taxon>
        <taxon>Bacteroidia</taxon>
        <taxon>Bacteroidales</taxon>
        <taxon>Porphyromonadaceae</taxon>
        <taxon>Porphyromonas</taxon>
    </lineage>
</organism>
<name>A0A0A2G4W7_9PORP</name>
<dbReference type="InterPro" id="IPR013848">
    <property type="entry name" value="Methylthiotransferase_N"/>
</dbReference>
<dbReference type="InterPro" id="IPR007197">
    <property type="entry name" value="rSAM"/>
</dbReference>
<comment type="cofactor">
    <cofactor evidence="1">
        <name>[4Fe-4S] cluster</name>
        <dbReference type="ChEBI" id="CHEBI:49883"/>
    </cofactor>
</comment>
<dbReference type="PANTHER" id="PTHR11918:SF45">
    <property type="entry name" value="THREONYLCARBAMOYLADENOSINE TRNA METHYLTHIOTRANSFERASE"/>
    <property type="match status" value="1"/>
</dbReference>
<dbReference type="InterPro" id="IPR023404">
    <property type="entry name" value="rSAM_horseshoe"/>
</dbReference>
<keyword evidence="4" id="KW-0808">Transferase</keyword>
<dbReference type="PROSITE" id="PS51449">
    <property type="entry name" value="MTTASE_N"/>
    <property type="match status" value="1"/>
</dbReference>
<proteinExistence type="predicted"/>
<dbReference type="GO" id="GO:0046872">
    <property type="term" value="F:metal ion binding"/>
    <property type="evidence" value="ECO:0007669"/>
    <property type="project" value="UniProtKB-KW"/>
</dbReference>
<dbReference type="SMART" id="SM00729">
    <property type="entry name" value="Elp3"/>
    <property type="match status" value="1"/>
</dbReference>
<dbReference type="Gene3D" id="3.40.50.12160">
    <property type="entry name" value="Methylthiotransferase, N-terminal domain"/>
    <property type="match status" value="1"/>
</dbReference>
<dbReference type="PANTHER" id="PTHR11918">
    <property type="entry name" value="RADICAL SAM PROTEINS"/>
    <property type="match status" value="1"/>
</dbReference>
<evidence type="ECO:0000259" key="10">
    <source>
        <dbReference type="PROSITE" id="PS51449"/>
    </source>
</evidence>
<dbReference type="GO" id="GO:0035598">
    <property type="term" value="F:tRNA (N(6)-L-threonylcarbamoyladenosine(37)-C(2))-methylthiotransferase activity"/>
    <property type="evidence" value="ECO:0007669"/>
    <property type="project" value="TreeGrafter"/>
</dbReference>
<dbReference type="SFLD" id="SFLDG01082">
    <property type="entry name" value="B12-binding_domain_containing"/>
    <property type="match status" value="1"/>
</dbReference>
<keyword evidence="2" id="KW-0004">4Fe-4S</keyword>
<keyword evidence="13" id="KW-1185">Reference proteome</keyword>
<dbReference type="PROSITE" id="PS51918">
    <property type="entry name" value="RADICAL_SAM"/>
    <property type="match status" value="1"/>
</dbReference>
<protein>
    <submittedName>
        <fullName evidence="12">Fe-S oxidoreductase</fullName>
    </submittedName>
</protein>
<keyword evidence="8" id="KW-0408">Iron</keyword>
<evidence type="ECO:0000313" key="13">
    <source>
        <dbReference type="Proteomes" id="UP000030134"/>
    </source>
</evidence>
<dbReference type="EMBL" id="JQZW01000012">
    <property type="protein sequence ID" value="KGN97507.1"/>
    <property type="molecule type" value="Genomic_DNA"/>
</dbReference>
<dbReference type="NCBIfam" id="TIGR00089">
    <property type="entry name" value="MiaB/RimO family radical SAM methylthiotransferase"/>
    <property type="match status" value="1"/>
</dbReference>
<dbReference type="Proteomes" id="UP000030134">
    <property type="component" value="Unassembled WGS sequence"/>
</dbReference>
<keyword evidence="7" id="KW-0479">Metal-binding</keyword>
<evidence type="ECO:0000256" key="3">
    <source>
        <dbReference type="ARBA" id="ARBA00022490"/>
    </source>
</evidence>
<keyword evidence="3" id="KW-0963">Cytoplasm</keyword>
<dbReference type="PROSITE" id="PS01278">
    <property type="entry name" value="MTTASE_RADICAL"/>
    <property type="match status" value="1"/>
</dbReference>